<evidence type="ECO:0000313" key="3">
    <source>
        <dbReference type="Proteomes" id="UP000419144"/>
    </source>
</evidence>
<comment type="caution">
    <text evidence="2">The sequence shown here is derived from an EMBL/GenBank/DDBJ whole genome shotgun (WGS) entry which is preliminary data.</text>
</comment>
<evidence type="ECO:0000256" key="1">
    <source>
        <dbReference type="SAM" id="MobiDB-lite"/>
    </source>
</evidence>
<keyword evidence="3" id="KW-1185">Reference proteome</keyword>
<gene>
    <name evidence="2" type="ORF">LtaPh_2918561</name>
</gene>
<evidence type="ECO:0000313" key="2">
    <source>
        <dbReference type="EMBL" id="GET90461.1"/>
    </source>
</evidence>
<dbReference type="EMBL" id="BLBS01000041">
    <property type="protein sequence ID" value="GET90461.1"/>
    <property type="molecule type" value="Genomic_DNA"/>
</dbReference>
<feature type="region of interest" description="Disordered" evidence="1">
    <location>
        <begin position="101"/>
        <end position="208"/>
    </location>
</feature>
<organism evidence="2 3">
    <name type="scientific">Leishmania tarentolae</name>
    <name type="common">Sauroleishmania tarentolae</name>
    <dbReference type="NCBI Taxonomy" id="5689"/>
    <lineage>
        <taxon>Eukaryota</taxon>
        <taxon>Discoba</taxon>
        <taxon>Euglenozoa</taxon>
        <taxon>Kinetoplastea</taxon>
        <taxon>Metakinetoplastina</taxon>
        <taxon>Trypanosomatida</taxon>
        <taxon>Trypanosomatidae</taxon>
        <taxon>Leishmaniinae</taxon>
        <taxon>Leishmania</taxon>
        <taxon>lizard Leishmania</taxon>
    </lineage>
</organism>
<dbReference type="AlphaFoldDB" id="A0A640KMH0"/>
<reference evidence="2" key="1">
    <citation type="submission" date="2019-11" db="EMBL/GenBank/DDBJ databases">
        <title>Leishmania tarentolae CDS.</title>
        <authorList>
            <person name="Goto Y."/>
            <person name="Yamagishi J."/>
        </authorList>
    </citation>
    <scope>NUCLEOTIDE SEQUENCE [LARGE SCALE GENOMIC DNA]</scope>
    <source>
        <strain evidence="2">Parrot Tar II</strain>
    </source>
</reference>
<accession>A0A640KMH0</accession>
<sequence>MARVAAALLPEATACVRVAATDIFALHLTSLLHRICPPSSCLCRPSCSAVARIRRPPRTHSYTHRSIVRTDTFTSTFSPCLKHGYPSQRQEGLPQERLQVREGWPDLPGGPRRCDDAPRSVRPPHWRLRRRVPDGRAGVPDCGAAGAVREGGRAEREEAVPSEPAHRDAGRAPRRRHRHASEERDPVPQRRGAEHQQGDGEEEGRQEGQGDAECLDLIYFSFCPVDGEGCTCLCVCTT</sequence>
<feature type="compositionally biased region" description="Basic and acidic residues" evidence="1">
    <location>
        <begin position="150"/>
        <end position="171"/>
    </location>
</feature>
<name>A0A640KMH0_LEITA</name>
<proteinExistence type="predicted"/>
<feature type="compositionally biased region" description="Basic and acidic residues" evidence="1">
    <location>
        <begin position="180"/>
        <end position="208"/>
    </location>
</feature>
<dbReference type="OrthoDB" id="10508314at2759"/>
<dbReference type="Proteomes" id="UP000419144">
    <property type="component" value="Unassembled WGS sequence"/>
</dbReference>
<protein>
    <submittedName>
        <fullName evidence="2">Histone H2A, putative</fullName>
    </submittedName>
</protein>
<dbReference type="VEuPathDB" id="TriTrypDB:LtaPh_2918561"/>